<dbReference type="RefSeq" id="WP_103066046.1">
    <property type="nucleotide sequence ID" value="NZ_AZRL01000001.1"/>
</dbReference>
<dbReference type="InterPro" id="IPR050226">
    <property type="entry name" value="NagZ_Beta-hexosaminidase"/>
</dbReference>
<dbReference type="OrthoDB" id="9805821at2"/>
<accession>A0A2K1P717</accession>
<dbReference type="PANTHER" id="PTHR30480:SF13">
    <property type="entry name" value="BETA-HEXOSAMINIDASE"/>
    <property type="match status" value="1"/>
</dbReference>
<comment type="catalytic activity">
    <reaction evidence="1">
        <text>Hydrolysis of terminal non-reducing N-acetyl-D-hexosamine residues in N-acetyl-beta-D-hexosaminides.</text>
        <dbReference type="EC" id="3.2.1.52"/>
    </reaction>
</comment>
<proteinExistence type="inferred from homology"/>
<evidence type="ECO:0000313" key="8">
    <source>
        <dbReference type="Proteomes" id="UP000236434"/>
    </source>
</evidence>
<evidence type="ECO:0000256" key="5">
    <source>
        <dbReference type="ARBA" id="ARBA00023295"/>
    </source>
</evidence>
<dbReference type="PANTHER" id="PTHR30480">
    <property type="entry name" value="BETA-HEXOSAMINIDASE-RELATED"/>
    <property type="match status" value="1"/>
</dbReference>
<dbReference type="InterPro" id="IPR017853">
    <property type="entry name" value="GH"/>
</dbReference>
<dbReference type="InterPro" id="IPR001764">
    <property type="entry name" value="Glyco_hydro_3_N"/>
</dbReference>
<dbReference type="GO" id="GO:0009254">
    <property type="term" value="P:peptidoglycan turnover"/>
    <property type="evidence" value="ECO:0007669"/>
    <property type="project" value="TreeGrafter"/>
</dbReference>
<dbReference type="Pfam" id="PF00933">
    <property type="entry name" value="Glyco_hydro_3"/>
    <property type="match status" value="1"/>
</dbReference>
<feature type="domain" description="Glycoside hydrolase family 3 N-terminal" evidence="6">
    <location>
        <begin position="4"/>
        <end position="319"/>
    </location>
</feature>
<keyword evidence="4" id="KW-0378">Hydrolase</keyword>
<dbReference type="Proteomes" id="UP000236434">
    <property type="component" value="Unassembled WGS sequence"/>
</dbReference>
<organism evidence="7 8">
    <name type="scientific">Petrotoga olearia DSM 13574</name>
    <dbReference type="NCBI Taxonomy" id="1122955"/>
    <lineage>
        <taxon>Bacteria</taxon>
        <taxon>Thermotogati</taxon>
        <taxon>Thermotogota</taxon>
        <taxon>Thermotogae</taxon>
        <taxon>Petrotogales</taxon>
        <taxon>Petrotogaceae</taxon>
        <taxon>Petrotoga</taxon>
    </lineage>
</organism>
<dbReference type="AlphaFoldDB" id="A0A2K1P717"/>
<dbReference type="NCBIfam" id="NF003740">
    <property type="entry name" value="PRK05337.1"/>
    <property type="match status" value="1"/>
</dbReference>
<dbReference type="InterPro" id="IPR036962">
    <property type="entry name" value="Glyco_hydro_3_N_sf"/>
</dbReference>
<dbReference type="EC" id="3.2.1.52" evidence="3"/>
<dbReference type="InterPro" id="IPR036881">
    <property type="entry name" value="Glyco_hydro_3_C_sf"/>
</dbReference>
<evidence type="ECO:0000256" key="2">
    <source>
        <dbReference type="ARBA" id="ARBA00005336"/>
    </source>
</evidence>
<gene>
    <name evidence="7" type="ORF">X929_00130</name>
</gene>
<dbReference type="GO" id="GO:0005975">
    <property type="term" value="P:carbohydrate metabolic process"/>
    <property type="evidence" value="ECO:0007669"/>
    <property type="project" value="InterPro"/>
</dbReference>
<comment type="caution">
    <text evidence="7">The sequence shown here is derived from an EMBL/GenBank/DDBJ whole genome shotgun (WGS) entry which is preliminary data.</text>
</comment>
<protein>
    <recommendedName>
        <fullName evidence="3">beta-N-acetylhexosaminidase</fullName>
        <ecNumber evidence="3">3.2.1.52</ecNumber>
    </recommendedName>
</protein>
<evidence type="ECO:0000313" key="7">
    <source>
        <dbReference type="EMBL" id="PNR98585.1"/>
    </source>
</evidence>
<reference evidence="7 8" key="1">
    <citation type="submission" date="2013-12" db="EMBL/GenBank/DDBJ databases">
        <title>Comparative genomics of Petrotoga isolates.</title>
        <authorList>
            <person name="Nesbo C.L."/>
            <person name="Charchuk R."/>
            <person name="Chow K."/>
        </authorList>
    </citation>
    <scope>NUCLEOTIDE SEQUENCE [LARGE SCALE GENOMIC DNA]</scope>
    <source>
        <strain evidence="7 8">DSM 13574</strain>
    </source>
</reference>
<dbReference type="GO" id="GO:0004563">
    <property type="term" value="F:beta-N-acetylhexosaminidase activity"/>
    <property type="evidence" value="ECO:0007669"/>
    <property type="project" value="UniProtKB-EC"/>
</dbReference>
<evidence type="ECO:0000256" key="3">
    <source>
        <dbReference type="ARBA" id="ARBA00012663"/>
    </source>
</evidence>
<name>A0A2K1P717_9BACT</name>
<sequence>MENLEKDLGKLFLIGIQGTSLNSENMKALKSILPGAIIFFSRNIEDKYQLSKFIEDIKNFLDYEPLFCIDQEGGTVTRLKKGFTIVPSAMGITATSQPENAYISANLLAKELLSVGIDWNLAPVVDINNNPKNSVIGIRSFSDDKNVVLKFAREYVKGLHDGGVLSCLKHFPGIGNVNIDPHLDLPQGESSKGDLLSTELFPFLNIDSPSWMPTHVYLPKIQKKKEPVSLSEEILTGLAREELKYKGVLIADDFEMGGVANFYTAQEAVIKSLSSGMNIVSICHSFEKQSKAKNAVLNKYKNDDNFKKKINLSLERIHSLMKISADLKEKNNNKISLEEVGKKEHIKLAQNIVDKSITVLNMSHDKRFLPLKSIDEIYYFDKELLSYGIEDKRTQISYIIEPISKELNAKVNILETGKIIDHEVRKEIIQNSKNKNILVLSENAYLHSELVELISKMSQKTKKLILVALRNPYDVFIPKVEYGICTYGFNENILTSLLKILKGEINPTGNLPIKWRPEYVR</sequence>
<evidence type="ECO:0000256" key="1">
    <source>
        <dbReference type="ARBA" id="ARBA00001231"/>
    </source>
</evidence>
<dbReference type="Gene3D" id="3.20.20.300">
    <property type="entry name" value="Glycoside hydrolase, family 3, N-terminal domain"/>
    <property type="match status" value="1"/>
</dbReference>
<dbReference type="SUPFAM" id="SSF51445">
    <property type="entry name" value="(Trans)glycosidases"/>
    <property type="match status" value="1"/>
</dbReference>
<dbReference type="EMBL" id="AZRL01000001">
    <property type="protein sequence ID" value="PNR98585.1"/>
    <property type="molecule type" value="Genomic_DNA"/>
</dbReference>
<evidence type="ECO:0000259" key="6">
    <source>
        <dbReference type="Pfam" id="PF00933"/>
    </source>
</evidence>
<dbReference type="Gene3D" id="3.40.50.1700">
    <property type="entry name" value="Glycoside hydrolase family 3 C-terminal domain"/>
    <property type="match status" value="1"/>
</dbReference>
<evidence type="ECO:0000256" key="4">
    <source>
        <dbReference type="ARBA" id="ARBA00022801"/>
    </source>
</evidence>
<comment type="similarity">
    <text evidence="2">Belongs to the glycosyl hydrolase 3 family.</text>
</comment>
<keyword evidence="5" id="KW-0326">Glycosidase</keyword>